<reference evidence="2" key="1">
    <citation type="submission" date="2013-05" db="EMBL/GenBank/DDBJ databases">
        <authorList>
            <person name="Harkins D.M."/>
            <person name="Durkin A.S."/>
            <person name="Brinkac L.M."/>
            <person name="Haft D.H."/>
            <person name="Selengut J.D."/>
            <person name="Sanka R."/>
            <person name="DePew J."/>
            <person name="Purushe J."/>
            <person name="Hartskeerl R.A."/>
            <person name="Ahmed A."/>
            <person name="van der Linden H."/>
            <person name="Goris M.G.A."/>
            <person name="Vinetz J.M."/>
            <person name="Sutton G.G."/>
            <person name="Nierman W.C."/>
            <person name="Fouts D.E."/>
        </authorList>
    </citation>
    <scope>NUCLEOTIDE SEQUENCE [LARGE SCALE GENOMIC DNA]</scope>
    <source>
        <strain evidence="2">5399</strain>
    </source>
</reference>
<sequence>MVRNISKVVLVFAVLFSAASISAKSYVFGSLGTQFDLGQLGGTITKDGLDASNNFDVAPSSANANAGVSPRRAIIPENRLITLQHTTNGLISAKTAGAMTGGVISIGYEKDFGKAFFWRISGNYTRKIMGGDTTAKFAGYEYYNTHWDYNAIQIPVNVGIKLSVSEDAAIYIGAGIHYFKGGWSLAGSNHAEDVHQYLVSTLGAGNTITNLVADGTNPQANWENTRFSVAGFAPNWLIGAQARLTDKGHFFMEAETLYSFQYGVGHTHSLGGIISLSPTPAYPIVLGGTQYRFGYKLEI</sequence>
<dbReference type="Pfam" id="PF11389">
    <property type="entry name" value="Porin_OmpL1"/>
    <property type="match status" value="1"/>
</dbReference>
<proteinExistence type="predicted"/>
<dbReference type="EMBL" id="AHMO02000008">
    <property type="protein sequence ID" value="EQA44871.1"/>
    <property type="molecule type" value="Genomic_DNA"/>
</dbReference>
<dbReference type="GO" id="GO:0015288">
    <property type="term" value="F:porin activity"/>
    <property type="evidence" value="ECO:0007669"/>
    <property type="project" value="InterPro"/>
</dbReference>
<comment type="caution">
    <text evidence="2">The sequence shown here is derived from an EMBL/GenBank/DDBJ whole genome shotgun (WGS) entry which is preliminary data.</text>
</comment>
<keyword evidence="3" id="KW-1185">Reference proteome</keyword>
<organism evidence="2 3">
    <name type="scientific">Leptospira broomii serovar Hurstbridge str. 5399</name>
    <dbReference type="NCBI Taxonomy" id="1049789"/>
    <lineage>
        <taxon>Bacteria</taxon>
        <taxon>Pseudomonadati</taxon>
        <taxon>Spirochaetota</taxon>
        <taxon>Spirochaetia</taxon>
        <taxon>Leptospirales</taxon>
        <taxon>Leptospiraceae</taxon>
        <taxon>Leptospira</taxon>
    </lineage>
</organism>
<evidence type="ECO:0000256" key="1">
    <source>
        <dbReference type="SAM" id="SignalP"/>
    </source>
</evidence>
<dbReference type="GO" id="GO:0005886">
    <property type="term" value="C:plasma membrane"/>
    <property type="evidence" value="ECO:0007669"/>
    <property type="project" value="InterPro"/>
</dbReference>
<evidence type="ECO:0008006" key="4">
    <source>
        <dbReference type="Google" id="ProtNLM"/>
    </source>
</evidence>
<keyword evidence="1" id="KW-0732">Signal</keyword>
<accession>T0FAE5</accession>
<name>T0FAE5_9LEPT</name>
<dbReference type="OrthoDB" id="341323at2"/>
<evidence type="ECO:0000313" key="2">
    <source>
        <dbReference type="EMBL" id="EQA44871.1"/>
    </source>
</evidence>
<evidence type="ECO:0000313" key="3">
    <source>
        <dbReference type="Proteomes" id="UP000015454"/>
    </source>
</evidence>
<dbReference type="AlphaFoldDB" id="T0FAE5"/>
<feature type="chain" id="PRO_5004574950" description="Porin OmpL1" evidence="1">
    <location>
        <begin position="24"/>
        <end position="299"/>
    </location>
</feature>
<feature type="signal peptide" evidence="1">
    <location>
        <begin position="1"/>
        <end position="23"/>
    </location>
</feature>
<dbReference type="Proteomes" id="UP000015454">
    <property type="component" value="Unassembled WGS sequence"/>
</dbReference>
<gene>
    <name evidence="2" type="ORF">LEP1GSC050_2514</name>
</gene>
<protein>
    <recommendedName>
        <fullName evidence="4">Porin OmpL1</fullName>
    </recommendedName>
</protein>
<dbReference type="RefSeq" id="WP_010570759.1">
    <property type="nucleotide sequence ID" value="NZ_AHMO02000008.1"/>
</dbReference>
<dbReference type="InterPro" id="IPR021058">
    <property type="entry name" value="Porin_OmpL1"/>
</dbReference>